<comment type="caution">
    <text evidence="3">The sequence shown here is derived from an EMBL/GenBank/DDBJ whole genome shotgun (WGS) entry which is preliminary data.</text>
</comment>
<dbReference type="EMBL" id="JAPNKE010000002">
    <property type="protein sequence ID" value="MCY1008175.1"/>
    <property type="molecule type" value="Genomic_DNA"/>
</dbReference>
<feature type="compositionally biased region" description="Gly residues" evidence="1">
    <location>
        <begin position="33"/>
        <end position="46"/>
    </location>
</feature>
<evidence type="ECO:0000313" key="4">
    <source>
        <dbReference type="Proteomes" id="UP001150924"/>
    </source>
</evidence>
<dbReference type="Gene3D" id="2.60.40.1180">
    <property type="entry name" value="Golgi alpha-mannosidase II"/>
    <property type="match status" value="1"/>
</dbReference>
<keyword evidence="4" id="KW-1185">Reference proteome</keyword>
<feature type="compositionally biased region" description="Low complexity" evidence="1">
    <location>
        <begin position="62"/>
        <end position="82"/>
    </location>
</feature>
<feature type="region of interest" description="Disordered" evidence="1">
    <location>
        <begin position="209"/>
        <end position="257"/>
    </location>
</feature>
<feature type="domain" description="Glycoside hydrolase family 44 catalytic" evidence="2">
    <location>
        <begin position="150"/>
        <end position="372"/>
    </location>
</feature>
<dbReference type="RefSeq" id="WP_267770819.1">
    <property type="nucleotide sequence ID" value="NZ_JAPNKE010000002.1"/>
</dbReference>
<reference evidence="3" key="1">
    <citation type="submission" date="2022-11" db="EMBL/GenBank/DDBJ databases">
        <title>Minimal conservation of predation-associated metabolite biosynthetic gene clusters underscores biosynthetic potential of Myxococcota including descriptions for ten novel species: Archangium lansinium sp. nov., Myxococcus landrumus sp. nov., Nannocystis bai.</title>
        <authorList>
            <person name="Ahearne A."/>
            <person name="Stevens C."/>
            <person name="Phillips K."/>
        </authorList>
    </citation>
    <scope>NUCLEOTIDE SEQUENCE</scope>
    <source>
        <strain evidence="3">Na p29</strain>
    </source>
</reference>
<evidence type="ECO:0000313" key="3">
    <source>
        <dbReference type="EMBL" id="MCY1008175.1"/>
    </source>
</evidence>
<dbReference type="InterPro" id="IPR013780">
    <property type="entry name" value="Glyco_hydro_b"/>
</dbReference>
<accession>A0A9X3ES38</accession>
<feature type="compositionally biased region" description="Low complexity" evidence="1">
    <location>
        <begin position="1"/>
        <end position="11"/>
    </location>
</feature>
<proteinExistence type="predicted"/>
<dbReference type="SUPFAM" id="SSF51445">
    <property type="entry name" value="(Trans)glycosidases"/>
    <property type="match status" value="1"/>
</dbReference>
<organism evidence="3 4">
    <name type="scientific">Nannocystis pusilla</name>
    <dbReference type="NCBI Taxonomy" id="889268"/>
    <lineage>
        <taxon>Bacteria</taxon>
        <taxon>Pseudomonadati</taxon>
        <taxon>Myxococcota</taxon>
        <taxon>Polyangia</taxon>
        <taxon>Nannocystales</taxon>
        <taxon>Nannocystaceae</taxon>
        <taxon>Nannocystis</taxon>
    </lineage>
</organism>
<dbReference type="InterPro" id="IPR024745">
    <property type="entry name" value="GH44_cat"/>
</dbReference>
<sequence>MAAPLALLLAACPDSGETTTASTQATGDPTEGTGAGPGGDPTGAGPTGSATDGPTGAGPGGDPTTVDPTDGPTTSDPTTDGPDPGPIVEPGDPGSGDVTFTIRADTDRHPISPWIYGTNQYDDLATTNRGLGLVRQGGNRMTAYNWENNASNAGADYQHQNDDYLASQLGVDGDIPGEVVRAATAEALDAGADMLVTVPICGYVAADKDGGGDVNQTPITSRRASTRPSPARTARSTATPIRTTTPSTRTSSSPGCNPIPDAFYPERARVLFSLDNEPDLWSHTHERIHPDPVGYAELVDKNAEFAAAIKDVAANAIVAGFVSYGYGGYTTLQDAPDAQGEFISYYLQAMAEAEAQEGHRIVDVLDLHWYTEVYANGQRITGDDNSPESVEARVQAPRSLWDDSFHEDSWIANDVLQGPVRLIPWLKERIDAHYPGTGLGFTEYNYGGGGHISGAIAQADVLGIFGREGVTMAAYWALTDQTSMIWAAFRAFTSYDGQGSKFGDTSISAVTSDVAATSVYASTDVADPARTVIVAINKTAGPLTAAVTLAAYADYPSVAVWQLTGPQPELTAGPAVSPTATNAFLYEMPAYSVSVLVPQ</sequence>
<gene>
    <name evidence="3" type="ORF">OV079_21970</name>
</gene>
<dbReference type="Pfam" id="PF12891">
    <property type="entry name" value="Glyco_hydro_44"/>
    <property type="match status" value="1"/>
</dbReference>
<feature type="compositionally biased region" description="Low complexity" evidence="1">
    <location>
        <begin position="217"/>
        <end position="254"/>
    </location>
</feature>
<protein>
    <submittedName>
        <fullName evidence="3">Endoglucanase A</fullName>
    </submittedName>
</protein>
<name>A0A9X3ES38_9BACT</name>
<evidence type="ECO:0000259" key="2">
    <source>
        <dbReference type="Pfam" id="PF12891"/>
    </source>
</evidence>
<evidence type="ECO:0000256" key="1">
    <source>
        <dbReference type="SAM" id="MobiDB-lite"/>
    </source>
</evidence>
<dbReference type="InterPro" id="IPR017853">
    <property type="entry name" value="GH"/>
</dbReference>
<feature type="region of interest" description="Disordered" evidence="1">
    <location>
        <begin position="1"/>
        <end position="100"/>
    </location>
</feature>
<dbReference type="AlphaFoldDB" id="A0A9X3ES38"/>
<dbReference type="Proteomes" id="UP001150924">
    <property type="component" value="Unassembled WGS sequence"/>
</dbReference>
<dbReference type="Gene3D" id="3.20.20.80">
    <property type="entry name" value="Glycosidases"/>
    <property type="match status" value="1"/>
</dbReference>